<sequence length="159" mass="19233">MNILKYLGIEEKDFNKYYIKVTKQSEFNYDAINDFYNDYYKMVINLAFSREKDSNKRLNFNYQMFDNKVGKNRYILHFINLKKGTNKYIFVGAFEKIGEIELENENGKVLIHHKLKKLKGFDKFEGKLIIEKNTPRGNQKMRYKGEEQHTLNYFKFCEM</sequence>
<dbReference type="EMBL" id="SCFR01000027">
    <property type="protein sequence ID" value="TFF64911.1"/>
    <property type="molecule type" value="Genomic_DNA"/>
</dbReference>
<comment type="caution">
    <text evidence="1">The sequence shown here is derived from an EMBL/GenBank/DDBJ whole genome shotgun (WGS) entry which is preliminary data.</text>
</comment>
<evidence type="ECO:0000313" key="2">
    <source>
        <dbReference type="Proteomes" id="UP000297454"/>
    </source>
</evidence>
<dbReference type="AlphaFoldDB" id="A0A4R9C1P3"/>
<dbReference type="RefSeq" id="WP_134744339.1">
    <property type="nucleotide sequence ID" value="NZ_JBFNFK010000001.1"/>
</dbReference>
<evidence type="ECO:0000313" key="1">
    <source>
        <dbReference type="EMBL" id="TFF64911.1"/>
    </source>
</evidence>
<protein>
    <submittedName>
        <fullName evidence="1">Uncharacterized protein</fullName>
    </submittedName>
</protein>
<keyword evidence="2" id="KW-1185">Reference proteome</keyword>
<organism evidence="1 2">
    <name type="scientific">Helcococcus ovis</name>
    <dbReference type="NCBI Taxonomy" id="72026"/>
    <lineage>
        <taxon>Bacteria</taxon>
        <taxon>Bacillati</taxon>
        <taxon>Bacillota</taxon>
        <taxon>Tissierellia</taxon>
        <taxon>Tissierellales</taxon>
        <taxon>Peptoniphilaceae</taxon>
        <taxon>Helcococcus</taxon>
    </lineage>
</organism>
<dbReference type="Proteomes" id="UP000297454">
    <property type="component" value="Unassembled WGS sequence"/>
</dbReference>
<accession>A0A4R9C1P3</accession>
<reference evidence="1 2" key="1">
    <citation type="submission" date="2019-01" db="EMBL/GenBank/DDBJ databases">
        <title>Draft Genome Sequences of Helcococcus ovis Strains Isolated from the Uterus and Vagina of Dairy Cows with Metritis.</title>
        <authorList>
            <person name="Cunha F."/>
            <person name="Jeon S.J."/>
            <person name="Kutzer P."/>
            <person name="Galvao K.N."/>
        </authorList>
    </citation>
    <scope>NUCLEOTIDE SEQUENCE [LARGE SCALE GENOMIC DNA]</scope>
    <source>
        <strain evidence="1 2">KG-37</strain>
    </source>
</reference>
<name>A0A4R9C1P3_9FIRM</name>
<proteinExistence type="predicted"/>
<gene>
    <name evidence="1" type="ORF">EQF91_06900</name>
</gene>